<comment type="function">
    <text evidence="8">An essential GTPase which binds GTP, GDP and possibly (p)ppGpp with moderate affinity, with high nucleotide exchange rates and a fairly low GTP hydrolysis rate. Plays a role in control of the cell cycle, stress response, ribosome biogenesis and in those bacteria that undergo differentiation, in morphogenesis control.</text>
</comment>
<dbReference type="CDD" id="cd01898">
    <property type="entry name" value="Obg"/>
    <property type="match status" value="1"/>
</dbReference>
<feature type="binding site" evidence="8">
    <location>
        <position position="174"/>
    </location>
    <ligand>
        <name>Mg(2+)</name>
        <dbReference type="ChEBI" id="CHEBI:18420"/>
    </ligand>
</feature>
<dbReference type="EC" id="3.6.5.-" evidence="8"/>
<dbReference type="InterPro" id="IPR014100">
    <property type="entry name" value="GTP-bd_Obg/CgtA"/>
</dbReference>
<evidence type="ECO:0000256" key="7">
    <source>
        <dbReference type="ARBA" id="ARBA00023134"/>
    </source>
</evidence>
<keyword evidence="4 8" id="KW-0547">Nucleotide-binding</keyword>
<feature type="binding site" evidence="8">
    <location>
        <position position="194"/>
    </location>
    <ligand>
        <name>Mg(2+)</name>
        <dbReference type="ChEBI" id="CHEBI:18420"/>
    </ligand>
</feature>
<evidence type="ECO:0000313" key="13">
    <source>
        <dbReference type="Proteomes" id="UP000279422"/>
    </source>
</evidence>
<evidence type="ECO:0000256" key="2">
    <source>
        <dbReference type="ARBA" id="ARBA00022490"/>
    </source>
</evidence>
<sequence>MGYFLDEVKIYVKAGDGGNGCVSFRREKYVPRGGPDGGDGGDGGDVILKIDKSCSTLSYFYRRKHFSAENGEPGKGKNRNGRKGKDLILKVPPGTLIKDETGKKVLAELKDEDDFFIAAKGGKGGRGNAQFKRPTHRAPRKAEAGKKGEERCLRLEMKLIADVGIIGFPNAGKSTLLSQISDAHPKIASYPFTTLRPHLGVVRIDERTCFIAADLPGLIENASSGKGLGDRFLRHIEKSKILLHVIDIGTPQLNSPIERFEKLNEELKNYDPALAKKPQLVVANKMDLPGAKTRLLEFKEKLRNRYPMVAISALKKEGLKELLKSILSLLKEEGNR</sequence>
<dbReference type="Gene3D" id="3.40.50.300">
    <property type="entry name" value="P-loop containing nucleotide triphosphate hydrolases"/>
    <property type="match status" value="1"/>
</dbReference>
<keyword evidence="2 8" id="KW-0963">Cytoplasm</keyword>
<feature type="binding site" evidence="8">
    <location>
        <begin position="214"/>
        <end position="217"/>
    </location>
    <ligand>
        <name>GTP</name>
        <dbReference type="ChEBI" id="CHEBI:37565"/>
    </ligand>
</feature>
<evidence type="ECO:0000256" key="4">
    <source>
        <dbReference type="ARBA" id="ARBA00022741"/>
    </source>
</evidence>
<dbReference type="PROSITE" id="PS00905">
    <property type="entry name" value="GTP1_OBG"/>
    <property type="match status" value="1"/>
</dbReference>
<gene>
    <name evidence="8" type="primary">obg</name>
    <name evidence="12" type="ORF">DRJ00_01860</name>
</gene>
<evidence type="ECO:0000256" key="9">
    <source>
        <dbReference type="SAM" id="MobiDB-lite"/>
    </source>
</evidence>
<dbReference type="PROSITE" id="PS51710">
    <property type="entry name" value="G_OBG"/>
    <property type="match status" value="1"/>
</dbReference>
<keyword evidence="6 8" id="KW-0460">Magnesium</keyword>
<dbReference type="PROSITE" id="PS51883">
    <property type="entry name" value="OBG"/>
    <property type="match status" value="1"/>
</dbReference>
<dbReference type="InterPro" id="IPR036726">
    <property type="entry name" value="GTP1_OBG_dom_sf"/>
</dbReference>
<feature type="binding site" evidence="8">
    <location>
        <begin position="167"/>
        <end position="174"/>
    </location>
    <ligand>
        <name>GTP</name>
        <dbReference type="ChEBI" id="CHEBI:37565"/>
    </ligand>
</feature>
<organism evidence="12 13">
    <name type="scientific">Aerophobetes bacterium</name>
    <dbReference type="NCBI Taxonomy" id="2030807"/>
    <lineage>
        <taxon>Bacteria</taxon>
        <taxon>Candidatus Aerophobota</taxon>
    </lineage>
</organism>
<dbReference type="AlphaFoldDB" id="A0A497E671"/>
<dbReference type="Proteomes" id="UP000279422">
    <property type="component" value="Unassembled WGS sequence"/>
</dbReference>
<dbReference type="InterPro" id="IPR006073">
    <property type="entry name" value="GTP-bd"/>
</dbReference>
<dbReference type="GO" id="GO:0005737">
    <property type="term" value="C:cytoplasm"/>
    <property type="evidence" value="ECO:0007669"/>
    <property type="project" value="UniProtKB-SubCell"/>
</dbReference>
<comment type="similarity">
    <text evidence="1 8">Belongs to the TRAFAC class OBG-HflX-like GTPase superfamily. OBG GTPase family.</text>
</comment>
<evidence type="ECO:0000259" key="11">
    <source>
        <dbReference type="PROSITE" id="PS51883"/>
    </source>
</evidence>
<keyword evidence="5 8" id="KW-0378">Hydrolase</keyword>
<evidence type="ECO:0000256" key="1">
    <source>
        <dbReference type="ARBA" id="ARBA00007699"/>
    </source>
</evidence>
<dbReference type="SUPFAM" id="SSF82051">
    <property type="entry name" value="Obg GTP-binding protein N-terminal domain"/>
    <property type="match status" value="1"/>
</dbReference>
<dbReference type="Gene3D" id="2.70.210.12">
    <property type="entry name" value="GTP1/OBG domain"/>
    <property type="match status" value="1"/>
</dbReference>
<dbReference type="Pfam" id="PF01926">
    <property type="entry name" value="MMR_HSR1"/>
    <property type="match status" value="1"/>
</dbReference>
<proteinExistence type="inferred from homology"/>
<feature type="domain" description="OBG-type G" evidence="10">
    <location>
        <begin position="161"/>
        <end position="331"/>
    </location>
</feature>
<evidence type="ECO:0000256" key="6">
    <source>
        <dbReference type="ARBA" id="ARBA00022842"/>
    </source>
</evidence>
<dbReference type="InterPro" id="IPR045086">
    <property type="entry name" value="OBG_GTPase"/>
</dbReference>
<dbReference type="NCBIfam" id="NF008955">
    <property type="entry name" value="PRK12297.1"/>
    <property type="match status" value="1"/>
</dbReference>
<reference evidence="12 13" key="1">
    <citation type="submission" date="2018-06" db="EMBL/GenBank/DDBJ databases">
        <title>Extensive metabolic versatility and redundancy in microbially diverse, dynamic hydrothermal sediments.</title>
        <authorList>
            <person name="Dombrowski N."/>
            <person name="Teske A."/>
            <person name="Baker B.J."/>
        </authorList>
    </citation>
    <scope>NUCLEOTIDE SEQUENCE [LARGE SCALE GENOMIC DNA]</scope>
    <source>
        <strain evidence="12">B47_G16</strain>
    </source>
</reference>
<dbReference type="NCBIfam" id="NF008956">
    <property type="entry name" value="PRK12299.1"/>
    <property type="match status" value="1"/>
</dbReference>
<comment type="subunit">
    <text evidence="8">Monomer.</text>
</comment>
<dbReference type="NCBIfam" id="TIGR02729">
    <property type="entry name" value="Obg_CgtA"/>
    <property type="match status" value="1"/>
</dbReference>
<dbReference type="InterPro" id="IPR005225">
    <property type="entry name" value="Small_GTP-bd"/>
</dbReference>
<comment type="caution">
    <text evidence="12">The sequence shown here is derived from an EMBL/GenBank/DDBJ whole genome shotgun (WGS) entry which is preliminary data.</text>
</comment>
<dbReference type="GO" id="GO:0042254">
    <property type="term" value="P:ribosome biogenesis"/>
    <property type="evidence" value="ECO:0007669"/>
    <property type="project" value="UniProtKB-UniRule"/>
</dbReference>
<dbReference type="PANTHER" id="PTHR11702:SF31">
    <property type="entry name" value="MITOCHONDRIAL RIBOSOME-ASSOCIATED GTPASE 2"/>
    <property type="match status" value="1"/>
</dbReference>
<dbReference type="PANTHER" id="PTHR11702">
    <property type="entry name" value="DEVELOPMENTALLY REGULATED GTP-BINDING PROTEIN-RELATED"/>
    <property type="match status" value="1"/>
</dbReference>
<feature type="binding site" evidence="8">
    <location>
        <begin position="192"/>
        <end position="196"/>
    </location>
    <ligand>
        <name>GTP</name>
        <dbReference type="ChEBI" id="CHEBI:37565"/>
    </ligand>
</feature>
<feature type="domain" description="Obg" evidence="11">
    <location>
        <begin position="2"/>
        <end position="160"/>
    </location>
</feature>
<dbReference type="EMBL" id="QMPZ01000012">
    <property type="protein sequence ID" value="RLE10283.1"/>
    <property type="molecule type" value="Genomic_DNA"/>
</dbReference>
<accession>A0A497E671</accession>
<dbReference type="HAMAP" id="MF_01454">
    <property type="entry name" value="GTPase_Obg"/>
    <property type="match status" value="1"/>
</dbReference>
<dbReference type="GO" id="GO:0005525">
    <property type="term" value="F:GTP binding"/>
    <property type="evidence" value="ECO:0007669"/>
    <property type="project" value="UniProtKB-UniRule"/>
</dbReference>
<comment type="subcellular location">
    <subcellularLocation>
        <location evidence="8">Cytoplasm</location>
    </subcellularLocation>
</comment>
<dbReference type="InterPro" id="IPR031167">
    <property type="entry name" value="G_OBG"/>
</dbReference>
<evidence type="ECO:0000313" key="12">
    <source>
        <dbReference type="EMBL" id="RLE10283.1"/>
    </source>
</evidence>
<evidence type="ECO:0000256" key="8">
    <source>
        <dbReference type="HAMAP-Rule" id="MF_01454"/>
    </source>
</evidence>
<evidence type="ECO:0000259" key="10">
    <source>
        <dbReference type="PROSITE" id="PS51710"/>
    </source>
</evidence>
<feature type="binding site" evidence="8">
    <location>
        <begin position="284"/>
        <end position="287"/>
    </location>
    <ligand>
        <name>GTP</name>
        <dbReference type="ChEBI" id="CHEBI:37565"/>
    </ligand>
</feature>
<evidence type="ECO:0000256" key="3">
    <source>
        <dbReference type="ARBA" id="ARBA00022723"/>
    </source>
</evidence>
<evidence type="ECO:0000256" key="5">
    <source>
        <dbReference type="ARBA" id="ARBA00022801"/>
    </source>
</evidence>
<keyword evidence="7 8" id="KW-0342">GTP-binding</keyword>
<feature type="binding site" evidence="8">
    <location>
        <begin position="312"/>
        <end position="314"/>
    </location>
    <ligand>
        <name>GTP</name>
        <dbReference type="ChEBI" id="CHEBI:37565"/>
    </ligand>
</feature>
<feature type="region of interest" description="Disordered" evidence="9">
    <location>
        <begin position="126"/>
        <end position="145"/>
    </location>
</feature>
<dbReference type="InterPro" id="IPR006074">
    <property type="entry name" value="GTP1-OBG_CS"/>
</dbReference>
<keyword evidence="3 8" id="KW-0479">Metal-binding</keyword>
<dbReference type="Pfam" id="PF01018">
    <property type="entry name" value="GTP1_OBG"/>
    <property type="match status" value="1"/>
</dbReference>
<dbReference type="FunFam" id="2.70.210.12:FF:000001">
    <property type="entry name" value="GTPase Obg"/>
    <property type="match status" value="1"/>
</dbReference>
<comment type="cofactor">
    <cofactor evidence="8">
        <name>Mg(2+)</name>
        <dbReference type="ChEBI" id="CHEBI:18420"/>
    </cofactor>
</comment>
<dbReference type="PRINTS" id="PR00326">
    <property type="entry name" value="GTP1OBG"/>
</dbReference>
<dbReference type="InterPro" id="IPR027417">
    <property type="entry name" value="P-loop_NTPase"/>
</dbReference>
<protein>
    <recommendedName>
        <fullName evidence="8">GTPase Obg</fullName>
        <ecNumber evidence="8">3.6.5.-</ecNumber>
    </recommendedName>
    <alternativeName>
        <fullName evidence="8">GTP-binding protein Obg</fullName>
    </alternativeName>
</protein>
<dbReference type="PIRSF" id="PIRSF002401">
    <property type="entry name" value="GTP_bd_Obg/CgtA"/>
    <property type="match status" value="1"/>
</dbReference>
<dbReference type="GO" id="GO:0003924">
    <property type="term" value="F:GTPase activity"/>
    <property type="evidence" value="ECO:0007669"/>
    <property type="project" value="UniProtKB-UniRule"/>
</dbReference>
<name>A0A497E671_UNCAE</name>
<dbReference type="InterPro" id="IPR006169">
    <property type="entry name" value="GTP1_OBG_dom"/>
</dbReference>
<dbReference type="NCBIfam" id="TIGR00231">
    <property type="entry name" value="small_GTP"/>
    <property type="match status" value="1"/>
</dbReference>
<dbReference type="SUPFAM" id="SSF52540">
    <property type="entry name" value="P-loop containing nucleoside triphosphate hydrolases"/>
    <property type="match status" value="1"/>
</dbReference>
<dbReference type="GO" id="GO:0000287">
    <property type="term" value="F:magnesium ion binding"/>
    <property type="evidence" value="ECO:0007669"/>
    <property type="project" value="InterPro"/>
</dbReference>